<evidence type="ECO:0000256" key="2">
    <source>
        <dbReference type="ARBA" id="ARBA00022741"/>
    </source>
</evidence>
<evidence type="ECO:0008006" key="7">
    <source>
        <dbReference type="Google" id="ProtNLM"/>
    </source>
</evidence>
<feature type="compositionally biased region" description="Basic and acidic residues" evidence="4">
    <location>
        <begin position="655"/>
        <end position="668"/>
    </location>
</feature>
<dbReference type="PROSITE" id="PS51221">
    <property type="entry name" value="TTL"/>
    <property type="match status" value="1"/>
</dbReference>
<evidence type="ECO:0000256" key="1">
    <source>
        <dbReference type="ARBA" id="ARBA00022598"/>
    </source>
</evidence>
<sequence>MQEPRDGTTQLRRPVVKKAPRRPGGPPASQPSGLVLPPLGPPSQDIHRVCSPDPLQLWQGLQSTLGLAAPALPADNGGGRPGRTRHAGRYDEQEGGNRNAAGRSTNAGGRGGGRGRGGRRRVSVTLNTRHARTEYELLSLCTSTLGWGLETLQHNVGDVFWLGLAVGDQEYRRFGRDASSMFSPYWSSSLASSSTKPPVLVNRFPGLQEIVRKRCLAAMMRLQAQYFPDAFDFLPQTWILPEEKEDVLDGLRSSERRQTFIIKPDGGFQGQGLKLINRPSDLGTSILSGSGHYIVQRYLEDPYLLNNRKFDFRIFVLVTGLLPTPRAYIARHGLARFCTEDYQRPTRKNFSSVYMHFTNFNLNKDNDAAFVLPDASDLHDSSSSKRLLEDVLKQLHGVGVDVRRLWHEIKLIAAKTLICLQPLLAHKLACVQSSTQLAAHSSGATFARLIEPHRTDTRGCSSHANVPWRCFQVLGIDILMDEGGRPWLLEVNSNPSLRIDFQKRDGDGNTMAVDSALDRYVKEPLVTEALRLSYQLLGGKRTVKRRSCTDLMDLPNSPGKRDRQDDDSDPAATPPAPPLALPLPRGDTLSTTDQTDGESSPTSTFAAPLSRDPSASPTASTHLGGGTSSVSPRSIAHTTQPPRRRRNPPHAVLRLRADPDPTAIRRDSQPQPPAGRAGSGAFGDLPTVPLPVIDVSRGKSMPPTTGAKRKKRKDTAAAAAAASCSSGASSQAALDPLQRDMSDGVWQQLLPDPMFDSLLLLDKARQLFMWAAPPPADVLSWSAWRRLCRVGRLEERGWLGYELEGLWYRHTDEAATHPQPEVTMPIKGRGVPLWRFWDLLDDLADRCVRCPSPPVQPGSRSPPDFFPYTRSPSRTSPVRSPSLGKNRNSCDKIIAKDPDWSVANGDVVADNNVKADWAVIAGNVNLTVVGVGEVHAQNSVRAPSAVISDGVTANRLALGVPGEEVGMRLGQTEAGDMRATRIGLGNENIGSNFDGYSFRAQLKCWCNGLDVRRRVSAGALEVHSLDSEQPSASIAEWDDHNRSAAYAAFRQLNVRTDGDTLGLVAAEVQELFPRAVSSLEAGALGAETEAGEIATIDLTQLVYTQMGVIQDLMKTMESVLGRVGRLEGGPSGEQEASHGPIEAIQKAMEGLMAP</sequence>
<dbReference type="SUPFAM" id="SSF56059">
    <property type="entry name" value="Glutathione synthetase ATP-binding domain-like"/>
    <property type="match status" value="1"/>
</dbReference>
<dbReference type="GO" id="GO:0000226">
    <property type="term" value="P:microtubule cytoskeleton organization"/>
    <property type="evidence" value="ECO:0007669"/>
    <property type="project" value="TreeGrafter"/>
</dbReference>
<dbReference type="OrthoDB" id="202825at2759"/>
<keyword evidence="3" id="KW-0067">ATP-binding</keyword>
<dbReference type="PANTHER" id="PTHR12241">
    <property type="entry name" value="TUBULIN POLYGLUTAMYLASE"/>
    <property type="match status" value="1"/>
</dbReference>
<feature type="compositionally biased region" description="Low complexity" evidence="4">
    <location>
        <begin position="869"/>
        <end position="882"/>
    </location>
</feature>
<keyword evidence="2" id="KW-0547">Nucleotide-binding</keyword>
<dbReference type="Gene3D" id="3.30.470.20">
    <property type="entry name" value="ATP-grasp fold, B domain"/>
    <property type="match status" value="1"/>
</dbReference>
<dbReference type="GO" id="GO:0036064">
    <property type="term" value="C:ciliary basal body"/>
    <property type="evidence" value="ECO:0007669"/>
    <property type="project" value="TreeGrafter"/>
</dbReference>
<feature type="region of interest" description="Disordered" evidence="4">
    <location>
        <begin position="548"/>
        <end position="730"/>
    </location>
</feature>
<feature type="compositionally biased region" description="Low complexity" evidence="4">
    <location>
        <begin position="96"/>
        <end position="107"/>
    </location>
</feature>
<dbReference type="InParanoid" id="A0A0G4EG87"/>
<feature type="compositionally biased region" description="Pro residues" evidence="4">
    <location>
        <begin position="572"/>
        <end position="581"/>
    </location>
</feature>
<dbReference type="GO" id="GO:0070740">
    <property type="term" value="F:tubulin-glutamic acid ligase activity"/>
    <property type="evidence" value="ECO:0007669"/>
    <property type="project" value="TreeGrafter"/>
</dbReference>
<gene>
    <name evidence="5" type="ORF">Vbra_11596</name>
</gene>
<dbReference type="EMBL" id="CDMY01000220">
    <property type="protein sequence ID" value="CEL94505.1"/>
    <property type="molecule type" value="Genomic_DNA"/>
</dbReference>
<keyword evidence="1" id="KW-0436">Ligase</keyword>
<name>A0A0G4EG87_VITBC</name>
<reference evidence="5 6" key="1">
    <citation type="submission" date="2014-11" db="EMBL/GenBank/DDBJ databases">
        <authorList>
            <person name="Zhu J."/>
            <person name="Qi W."/>
            <person name="Song R."/>
        </authorList>
    </citation>
    <scope>NUCLEOTIDE SEQUENCE [LARGE SCALE GENOMIC DNA]</scope>
</reference>
<dbReference type="InterPro" id="IPR004344">
    <property type="entry name" value="TTL/TTLL_fam"/>
</dbReference>
<dbReference type="Pfam" id="PF03133">
    <property type="entry name" value="TTL"/>
    <property type="match status" value="2"/>
</dbReference>
<dbReference type="Proteomes" id="UP000041254">
    <property type="component" value="Unassembled WGS sequence"/>
</dbReference>
<keyword evidence="6" id="KW-1185">Reference proteome</keyword>
<feature type="region of interest" description="Disordered" evidence="4">
    <location>
        <begin position="1"/>
        <end position="50"/>
    </location>
</feature>
<dbReference type="STRING" id="1169540.A0A0G4EG87"/>
<feature type="compositionally biased region" description="Low complexity" evidence="4">
    <location>
        <begin position="716"/>
        <end position="730"/>
    </location>
</feature>
<dbReference type="AlphaFoldDB" id="A0A0G4EG87"/>
<evidence type="ECO:0000313" key="6">
    <source>
        <dbReference type="Proteomes" id="UP000041254"/>
    </source>
</evidence>
<dbReference type="GO" id="GO:0015631">
    <property type="term" value="F:tubulin binding"/>
    <property type="evidence" value="ECO:0007669"/>
    <property type="project" value="TreeGrafter"/>
</dbReference>
<evidence type="ECO:0000256" key="4">
    <source>
        <dbReference type="SAM" id="MobiDB-lite"/>
    </source>
</evidence>
<organism evidence="5 6">
    <name type="scientific">Vitrella brassicaformis (strain CCMP3155)</name>
    <dbReference type="NCBI Taxonomy" id="1169540"/>
    <lineage>
        <taxon>Eukaryota</taxon>
        <taxon>Sar</taxon>
        <taxon>Alveolata</taxon>
        <taxon>Colpodellida</taxon>
        <taxon>Vitrellaceae</taxon>
        <taxon>Vitrella</taxon>
    </lineage>
</organism>
<dbReference type="PANTHER" id="PTHR12241:SF154">
    <property type="entry name" value="TUBULIN POLYGLUTAMYLASE TTLL11"/>
    <property type="match status" value="1"/>
</dbReference>
<feature type="region of interest" description="Disordered" evidence="4">
    <location>
        <begin position="69"/>
        <end position="121"/>
    </location>
</feature>
<proteinExistence type="predicted"/>
<accession>A0A0G4EG87</accession>
<feature type="region of interest" description="Disordered" evidence="4">
    <location>
        <begin position="852"/>
        <end position="887"/>
    </location>
</feature>
<feature type="compositionally biased region" description="Polar residues" evidence="4">
    <location>
        <begin position="588"/>
        <end position="605"/>
    </location>
</feature>
<evidence type="ECO:0000313" key="5">
    <source>
        <dbReference type="EMBL" id="CEL94505.1"/>
    </source>
</evidence>
<evidence type="ECO:0000256" key="3">
    <source>
        <dbReference type="ARBA" id="ARBA00022840"/>
    </source>
</evidence>
<protein>
    <recommendedName>
        <fullName evidence="7">Tubulin--tyrosine ligase-like protein 9</fullName>
    </recommendedName>
</protein>
<feature type="compositionally biased region" description="Polar residues" evidence="4">
    <location>
        <begin position="628"/>
        <end position="640"/>
    </location>
</feature>
<dbReference type="VEuPathDB" id="CryptoDB:Vbra_11596"/>
<dbReference type="GO" id="GO:0005524">
    <property type="term" value="F:ATP binding"/>
    <property type="evidence" value="ECO:0007669"/>
    <property type="project" value="UniProtKB-KW"/>
</dbReference>